<evidence type="ECO:0000256" key="1">
    <source>
        <dbReference type="SAM" id="MobiDB-lite"/>
    </source>
</evidence>
<sequence length="105" mass="12150">MVLKYERALQRTIALPGEHALAPIMKRLNDCSDSLLHSRSKQMEHAIFSNITRVLIPVLVACRGGMELEKHRRRRGRGSRGRRSCRGPRRRVPRGGRRWSRRRGG</sequence>
<name>A0A0A9AZZ2_ARUDO</name>
<reference evidence="2" key="2">
    <citation type="journal article" date="2015" name="Data Brief">
        <title>Shoot transcriptome of the giant reed, Arundo donax.</title>
        <authorList>
            <person name="Barrero R.A."/>
            <person name="Guerrero F.D."/>
            <person name="Moolhuijzen P."/>
            <person name="Goolsby J.A."/>
            <person name="Tidwell J."/>
            <person name="Bellgard S.E."/>
            <person name="Bellgard M.I."/>
        </authorList>
    </citation>
    <scope>NUCLEOTIDE SEQUENCE</scope>
    <source>
        <tissue evidence="2">Shoot tissue taken approximately 20 cm above the soil surface</tissue>
    </source>
</reference>
<accession>A0A0A9AZZ2</accession>
<organism evidence="2">
    <name type="scientific">Arundo donax</name>
    <name type="common">Giant reed</name>
    <name type="synonym">Donax arundinaceus</name>
    <dbReference type="NCBI Taxonomy" id="35708"/>
    <lineage>
        <taxon>Eukaryota</taxon>
        <taxon>Viridiplantae</taxon>
        <taxon>Streptophyta</taxon>
        <taxon>Embryophyta</taxon>
        <taxon>Tracheophyta</taxon>
        <taxon>Spermatophyta</taxon>
        <taxon>Magnoliopsida</taxon>
        <taxon>Liliopsida</taxon>
        <taxon>Poales</taxon>
        <taxon>Poaceae</taxon>
        <taxon>PACMAD clade</taxon>
        <taxon>Arundinoideae</taxon>
        <taxon>Arundineae</taxon>
        <taxon>Arundo</taxon>
    </lineage>
</organism>
<protein>
    <submittedName>
        <fullName evidence="2">Uncharacterized protein</fullName>
    </submittedName>
</protein>
<reference evidence="2" key="1">
    <citation type="submission" date="2014-09" db="EMBL/GenBank/DDBJ databases">
        <authorList>
            <person name="Magalhaes I.L.F."/>
            <person name="Oliveira U."/>
            <person name="Santos F.R."/>
            <person name="Vidigal T.H.D.A."/>
            <person name="Brescovit A.D."/>
            <person name="Santos A.J."/>
        </authorList>
    </citation>
    <scope>NUCLEOTIDE SEQUENCE</scope>
    <source>
        <tissue evidence="2">Shoot tissue taken approximately 20 cm above the soil surface</tissue>
    </source>
</reference>
<dbReference type="EMBL" id="GBRH01245283">
    <property type="protein sequence ID" value="JAD52612.1"/>
    <property type="molecule type" value="Transcribed_RNA"/>
</dbReference>
<proteinExistence type="predicted"/>
<dbReference type="AlphaFoldDB" id="A0A0A9AZZ2"/>
<feature type="compositionally biased region" description="Basic residues" evidence="1">
    <location>
        <begin position="71"/>
        <end position="105"/>
    </location>
</feature>
<feature type="region of interest" description="Disordered" evidence="1">
    <location>
        <begin position="70"/>
        <end position="105"/>
    </location>
</feature>
<evidence type="ECO:0000313" key="2">
    <source>
        <dbReference type="EMBL" id="JAD52612.1"/>
    </source>
</evidence>